<dbReference type="EMBL" id="VTWT01000009">
    <property type="protein sequence ID" value="KAA9327305.1"/>
    <property type="molecule type" value="Genomic_DNA"/>
</dbReference>
<feature type="domain" description="Ig-like" evidence="2">
    <location>
        <begin position="221"/>
        <end position="302"/>
    </location>
</feature>
<dbReference type="Proteomes" id="UP000326570">
    <property type="component" value="Unassembled WGS sequence"/>
</dbReference>
<dbReference type="Pfam" id="PF13385">
    <property type="entry name" value="Laminin_G_3"/>
    <property type="match status" value="1"/>
</dbReference>
<dbReference type="RefSeq" id="WP_150904809.1">
    <property type="nucleotide sequence ID" value="NZ_VTWT01000009.1"/>
</dbReference>
<keyword evidence="4" id="KW-1185">Reference proteome</keyword>
<comment type="caution">
    <text evidence="3">The sequence shown here is derived from an EMBL/GenBank/DDBJ whole genome shotgun (WGS) entry which is preliminary data.</text>
</comment>
<dbReference type="SUPFAM" id="SSF49785">
    <property type="entry name" value="Galactose-binding domain-like"/>
    <property type="match status" value="1"/>
</dbReference>
<name>A0A5N1IMC3_9BACT</name>
<keyword evidence="1" id="KW-0732">Signal</keyword>
<dbReference type="GO" id="GO:0004553">
    <property type="term" value="F:hydrolase activity, hydrolyzing O-glycosyl compounds"/>
    <property type="evidence" value="ECO:0007669"/>
    <property type="project" value="UniProtKB-ARBA"/>
</dbReference>
<protein>
    <submittedName>
        <fullName evidence="3">T9SS type A sorting domain-containing protein</fullName>
    </submittedName>
</protein>
<dbReference type="InterPro" id="IPR044023">
    <property type="entry name" value="Ig_7"/>
</dbReference>
<evidence type="ECO:0000313" key="4">
    <source>
        <dbReference type="Proteomes" id="UP000326570"/>
    </source>
</evidence>
<dbReference type="Gene3D" id="2.60.120.260">
    <property type="entry name" value="Galactose-binding domain-like"/>
    <property type="match status" value="1"/>
</dbReference>
<proteinExistence type="predicted"/>
<dbReference type="InterPro" id="IPR008979">
    <property type="entry name" value="Galactose-bd-like_sf"/>
</dbReference>
<sequence length="820" mass="89026">MIKKLSLSLLRKVFLGSSLTLMGIGAFAQVPCGNLFPEGSFENSTCSSPGTYFAHGSGYSCQTTCCSTNGTYMFTSNATQFNQKFLGTPRTGNKMMVVDMRTSGGDIIKTKEIYIQPNTTYTFTAYVKNAVCWGLPDFPSIKLKVMPMDNSQTYPEVTVAASPTLPELGPWVKVQGTWTSPCTLTPNYHVHLIVYGDPNGGNGGDLLIDDVSFDACPAVAPAMPTAPNCVTRCGPGSLTLTASGACAYKWYTVPAGGTPVSTSNQYTPNIATLNTFKYYYVAAVNSQGVESPRKTITAITDPIRTWVTSTSPALCAGDIGSYTIHVQNLDCTSSHNLSVSYNVTGQGNYSQVYGPALGNVTIPAGQTVSYNVGGTFSSPGNYTFKTFITDFGNNCQINNEHPIKVSNGNFTIEGYVDGVCTEDMIFVGPLEPTTSNTFDILDENGAVVNSCNSTNSFCSMTAPATPGVYTVRNTAIIGNCTKVTTLPLHVFGKNRNFYFDGKDDRITAPDNPAYNVLDKDFTLEAWVTIDPGVEKESALISKGDWQDTGFIFSIGEKGVTLELTIQGQTTQSSMFKSSIYDGKCHHVAVSRNGSDVVFYLDGVIVGKGSNTGIIDNSEMLVMGFDEMRRINPLYGRLDEVRFWQIYRSEDEINSAKNLRSPNNFDKLIGFWPLNERSSQILMDYSLVDNDATLGYNSSIEAVDPKVTEDVCLKYCPESQYRVSLSGSNTSTHSPTNVADKSDFEVTLAPNPFSNQSSLQVKSHKFDSFNLSILTIEGKKILSKQVAANSFISLGENLKPGLYVLHINTPDGIKIIKLIKQ</sequence>
<dbReference type="NCBIfam" id="TIGR04183">
    <property type="entry name" value="Por_Secre_tail"/>
    <property type="match status" value="1"/>
</dbReference>
<dbReference type="SUPFAM" id="SSF49899">
    <property type="entry name" value="Concanavalin A-like lectins/glucanases"/>
    <property type="match status" value="1"/>
</dbReference>
<dbReference type="Pfam" id="PF19081">
    <property type="entry name" value="Ig_7"/>
    <property type="match status" value="1"/>
</dbReference>
<organism evidence="3 4">
    <name type="scientific">Adhaeribacter soli</name>
    <dbReference type="NCBI Taxonomy" id="2607655"/>
    <lineage>
        <taxon>Bacteria</taxon>
        <taxon>Pseudomonadati</taxon>
        <taxon>Bacteroidota</taxon>
        <taxon>Cytophagia</taxon>
        <taxon>Cytophagales</taxon>
        <taxon>Hymenobacteraceae</taxon>
        <taxon>Adhaeribacter</taxon>
    </lineage>
</organism>
<dbReference type="Gene3D" id="2.60.120.200">
    <property type="match status" value="1"/>
</dbReference>
<dbReference type="GO" id="GO:0005975">
    <property type="term" value="P:carbohydrate metabolic process"/>
    <property type="evidence" value="ECO:0007669"/>
    <property type="project" value="UniProtKB-ARBA"/>
</dbReference>
<accession>A0A5N1IMC3</accession>
<evidence type="ECO:0000259" key="2">
    <source>
        <dbReference type="Pfam" id="PF19081"/>
    </source>
</evidence>
<dbReference type="InterPro" id="IPR026444">
    <property type="entry name" value="Secre_tail"/>
</dbReference>
<evidence type="ECO:0000256" key="1">
    <source>
        <dbReference type="SAM" id="SignalP"/>
    </source>
</evidence>
<dbReference type="AlphaFoldDB" id="A0A5N1IMC3"/>
<feature type="signal peptide" evidence="1">
    <location>
        <begin position="1"/>
        <end position="28"/>
    </location>
</feature>
<evidence type="ECO:0000313" key="3">
    <source>
        <dbReference type="EMBL" id="KAA9327305.1"/>
    </source>
</evidence>
<feature type="chain" id="PRO_5024972773" evidence="1">
    <location>
        <begin position="29"/>
        <end position="820"/>
    </location>
</feature>
<gene>
    <name evidence="3" type="ORF">F0P94_15415</name>
</gene>
<reference evidence="3 4" key="1">
    <citation type="submission" date="2019-09" db="EMBL/GenBank/DDBJ databases">
        <title>Genome sequence of Adhaeribacter sp. M2.</title>
        <authorList>
            <person name="Srinivasan S."/>
        </authorList>
    </citation>
    <scope>NUCLEOTIDE SEQUENCE [LARGE SCALE GENOMIC DNA]</scope>
    <source>
        <strain evidence="3 4">M2</strain>
    </source>
</reference>
<dbReference type="InterPro" id="IPR013320">
    <property type="entry name" value="ConA-like_dom_sf"/>
</dbReference>